<evidence type="ECO:0000313" key="2">
    <source>
        <dbReference type="EMBL" id="KAK1600152.1"/>
    </source>
</evidence>
<sequence>MLCIVVVVVVVVAVVTAVLLLPLLPFFSWLLMLNGQVHELAGPAAVWLPVVPGSELVCGTLRDWWLLEDLGRRVTGAAVDAAPAACVVVAAAAAAAVAVVLVLVDAPVVAAAAAADADADADAGETGAVRDCCSRRTHDGNSPRARETGPRYPRWLRKLLALVMGAIVAVVAVAAACASTSACVCACVCVCVCACACACVCASTVAAVTPVAVGPVDDDELASRPKGRYDF</sequence>
<comment type="caution">
    <text evidence="2">The sequence shown here is derived from an EMBL/GenBank/DDBJ whole genome shotgun (WGS) entry which is preliminary data.</text>
</comment>
<dbReference type="GeneID" id="85443843"/>
<name>A0AAD8VA90_9PEZI</name>
<protein>
    <submittedName>
        <fullName evidence="2">Uncharacterized protein</fullName>
    </submittedName>
</protein>
<feature type="transmembrane region" description="Helical" evidence="1">
    <location>
        <begin position="82"/>
        <end position="104"/>
    </location>
</feature>
<feature type="transmembrane region" description="Helical" evidence="1">
    <location>
        <begin position="6"/>
        <end position="32"/>
    </location>
</feature>
<keyword evidence="3" id="KW-1185">Reference proteome</keyword>
<organism evidence="2 3">
    <name type="scientific">Colletotrichum navitas</name>
    <dbReference type="NCBI Taxonomy" id="681940"/>
    <lineage>
        <taxon>Eukaryota</taxon>
        <taxon>Fungi</taxon>
        <taxon>Dikarya</taxon>
        <taxon>Ascomycota</taxon>
        <taxon>Pezizomycotina</taxon>
        <taxon>Sordariomycetes</taxon>
        <taxon>Hypocreomycetidae</taxon>
        <taxon>Glomerellales</taxon>
        <taxon>Glomerellaceae</taxon>
        <taxon>Colletotrichum</taxon>
        <taxon>Colletotrichum graminicola species complex</taxon>
    </lineage>
</organism>
<dbReference type="EMBL" id="JAHLJV010000001">
    <property type="protein sequence ID" value="KAK1600152.1"/>
    <property type="molecule type" value="Genomic_DNA"/>
</dbReference>
<evidence type="ECO:0000256" key="1">
    <source>
        <dbReference type="SAM" id="Phobius"/>
    </source>
</evidence>
<evidence type="ECO:0000313" key="3">
    <source>
        <dbReference type="Proteomes" id="UP001230504"/>
    </source>
</evidence>
<keyword evidence="1" id="KW-0472">Membrane</keyword>
<feature type="transmembrane region" description="Helical" evidence="1">
    <location>
        <begin position="159"/>
        <end position="182"/>
    </location>
</feature>
<gene>
    <name evidence="2" type="ORF">LY79DRAFT_574536</name>
</gene>
<keyword evidence="1" id="KW-0812">Transmembrane</keyword>
<proteinExistence type="predicted"/>
<accession>A0AAD8VA90</accession>
<keyword evidence="1" id="KW-1133">Transmembrane helix</keyword>
<dbReference type="RefSeq" id="XP_060420648.1">
    <property type="nucleotide sequence ID" value="XM_060559603.1"/>
</dbReference>
<reference evidence="2" key="1">
    <citation type="submission" date="2021-06" db="EMBL/GenBank/DDBJ databases">
        <title>Comparative genomics, transcriptomics and evolutionary studies reveal genomic signatures of adaptation to plant cell wall in hemibiotrophic fungi.</title>
        <authorList>
            <consortium name="DOE Joint Genome Institute"/>
            <person name="Baroncelli R."/>
            <person name="Diaz J.F."/>
            <person name="Benocci T."/>
            <person name="Peng M."/>
            <person name="Battaglia E."/>
            <person name="Haridas S."/>
            <person name="Andreopoulos W."/>
            <person name="Labutti K."/>
            <person name="Pangilinan J."/>
            <person name="Floch G.L."/>
            <person name="Makela M.R."/>
            <person name="Henrissat B."/>
            <person name="Grigoriev I.V."/>
            <person name="Crouch J.A."/>
            <person name="De Vries R.P."/>
            <person name="Sukno S.A."/>
            <person name="Thon M.R."/>
        </authorList>
    </citation>
    <scope>NUCLEOTIDE SEQUENCE</scope>
    <source>
        <strain evidence="2">CBS 125086</strain>
    </source>
</reference>
<dbReference type="Proteomes" id="UP001230504">
    <property type="component" value="Unassembled WGS sequence"/>
</dbReference>
<dbReference type="AlphaFoldDB" id="A0AAD8VA90"/>
<feature type="transmembrane region" description="Helical" evidence="1">
    <location>
        <begin position="44"/>
        <end position="62"/>
    </location>
</feature>